<evidence type="ECO:0000313" key="2">
    <source>
        <dbReference type="EMBL" id="EFH13433.1"/>
    </source>
</evidence>
<evidence type="ECO:0000256" key="1">
    <source>
        <dbReference type="SAM" id="MobiDB-lite"/>
    </source>
</evidence>
<reference evidence="2 3" key="1">
    <citation type="submission" date="2010-04" db="EMBL/GenBank/DDBJ databases">
        <authorList>
            <person name="Qin X."/>
            <person name="Bachman B."/>
            <person name="Battles P."/>
            <person name="Bell A."/>
            <person name="Bess C."/>
            <person name="Bickham C."/>
            <person name="Chaboub L."/>
            <person name="Chen D."/>
            <person name="Coyle M."/>
            <person name="Deiros D.R."/>
            <person name="Dinh H."/>
            <person name="Forbes L."/>
            <person name="Fowler G."/>
            <person name="Francisco L."/>
            <person name="Fu Q."/>
            <person name="Gubbala S."/>
            <person name="Hale W."/>
            <person name="Han Y."/>
            <person name="Hemphill L."/>
            <person name="Highlander S.K."/>
            <person name="Hirani K."/>
            <person name="Hogues M."/>
            <person name="Jackson L."/>
            <person name="Jakkamsetti A."/>
            <person name="Javaid M."/>
            <person name="Jiang H."/>
            <person name="Korchina V."/>
            <person name="Kovar C."/>
            <person name="Lara F."/>
            <person name="Lee S."/>
            <person name="Mata R."/>
            <person name="Mathew T."/>
            <person name="Moen C."/>
            <person name="Morales K."/>
            <person name="Munidasa M."/>
            <person name="Nazareth L."/>
            <person name="Ngo R."/>
            <person name="Nguyen L."/>
            <person name="Okwuonu G."/>
            <person name="Ongeri F."/>
            <person name="Patil S."/>
            <person name="Petrosino J."/>
            <person name="Pham C."/>
            <person name="Pham P."/>
            <person name="Pu L.-L."/>
            <person name="Puazo M."/>
            <person name="Raj R."/>
            <person name="Reid J."/>
            <person name="Rouhana J."/>
            <person name="Saada N."/>
            <person name="Shang Y."/>
            <person name="Simmons D."/>
            <person name="Thornton R."/>
            <person name="Warren J."/>
            <person name="Weissenberger G."/>
            <person name="Zhang J."/>
            <person name="Zhang L."/>
            <person name="Zhou C."/>
            <person name="Zhu D."/>
            <person name="Muzny D."/>
            <person name="Worley K."/>
            <person name="Gibbs R."/>
        </authorList>
    </citation>
    <scope>NUCLEOTIDE SEQUENCE [LARGE SCALE GENOMIC DNA]</scope>
    <source>
        <strain evidence="2 3">ATCC 49957</strain>
    </source>
</reference>
<protein>
    <submittedName>
        <fullName evidence="2">Uncharacterized protein</fullName>
    </submittedName>
</protein>
<feature type="non-terminal residue" evidence="2">
    <location>
        <position position="54"/>
    </location>
</feature>
<dbReference type="AlphaFoldDB" id="D5RGY9"/>
<feature type="compositionally biased region" description="Low complexity" evidence="1">
    <location>
        <begin position="30"/>
        <end position="45"/>
    </location>
</feature>
<gene>
    <name evidence="2" type="ORF">HMPREF0731_0348</name>
</gene>
<sequence length="54" mass="5092">MGRRWGGGAQRHPAGASGQAAETVAGGEIAALQPGPQPFGAQPGLALGGGVGGR</sequence>
<keyword evidence="3" id="KW-1185">Reference proteome</keyword>
<feature type="region of interest" description="Disordered" evidence="1">
    <location>
        <begin position="1"/>
        <end position="54"/>
    </location>
</feature>
<dbReference type="HOGENOM" id="CLU_3055290_0_0_5"/>
<proteinExistence type="predicted"/>
<organism evidence="2 3">
    <name type="scientific">Pseudoroseomonas cervicalis ATCC 49957</name>
    <dbReference type="NCBI Taxonomy" id="525371"/>
    <lineage>
        <taxon>Bacteria</taxon>
        <taxon>Pseudomonadati</taxon>
        <taxon>Pseudomonadota</taxon>
        <taxon>Alphaproteobacteria</taxon>
        <taxon>Acetobacterales</taxon>
        <taxon>Roseomonadaceae</taxon>
        <taxon>Roseomonas</taxon>
    </lineage>
</organism>
<comment type="caution">
    <text evidence="2">The sequence shown here is derived from an EMBL/GenBank/DDBJ whole genome shotgun (WGS) entry which is preliminary data.</text>
</comment>
<dbReference type="EMBL" id="ADVL01000066">
    <property type="protein sequence ID" value="EFH13433.1"/>
    <property type="molecule type" value="Genomic_DNA"/>
</dbReference>
<evidence type="ECO:0000313" key="3">
    <source>
        <dbReference type="Proteomes" id="UP000005324"/>
    </source>
</evidence>
<dbReference type="Proteomes" id="UP000005324">
    <property type="component" value="Unassembled WGS sequence"/>
</dbReference>
<accession>D5RGY9</accession>
<name>D5RGY9_9PROT</name>